<dbReference type="Gene3D" id="2.60.40.10">
    <property type="entry name" value="Immunoglobulins"/>
    <property type="match status" value="23"/>
</dbReference>
<name>A0ABY7G901_MYAAR</name>
<gene>
    <name evidence="4" type="ORF">MAR_033142</name>
</gene>
<feature type="domain" description="Ig-like" evidence="3">
    <location>
        <begin position="1050"/>
        <end position="1124"/>
    </location>
</feature>
<dbReference type="InterPro" id="IPR013098">
    <property type="entry name" value="Ig_I-set"/>
</dbReference>
<dbReference type="InterPro" id="IPR003598">
    <property type="entry name" value="Ig_sub2"/>
</dbReference>
<feature type="domain" description="Ig-like" evidence="3">
    <location>
        <begin position="1349"/>
        <end position="1435"/>
    </location>
</feature>
<dbReference type="CDD" id="cd00096">
    <property type="entry name" value="Ig"/>
    <property type="match status" value="5"/>
</dbReference>
<evidence type="ECO:0000313" key="4">
    <source>
        <dbReference type="EMBL" id="WAR30600.1"/>
    </source>
</evidence>
<dbReference type="Pfam" id="PF07679">
    <property type="entry name" value="I-set"/>
    <property type="match status" value="14"/>
</dbReference>
<feature type="domain" description="Ig-like" evidence="3">
    <location>
        <begin position="436"/>
        <end position="531"/>
    </location>
</feature>
<protein>
    <submittedName>
        <fullName evidence="4">HMCN1-like protein</fullName>
    </submittedName>
</protein>
<feature type="domain" description="Ig-like" evidence="3">
    <location>
        <begin position="536"/>
        <end position="638"/>
    </location>
</feature>
<feature type="domain" description="Ig-like" evidence="3">
    <location>
        <begin position="344"/>
        <end position="431"/>
    </location>
</feature>
<evidence type="ECO:0000256" key="2">
    <source>
        <dbReference type="ARBA" id="ARBA00023157"/>
    </source>
</evidence>
<dbReference type="SMART" id="SM00409">
    <property type="entry name" value="IG"/>
    <property type="match status" value="17"/>
</dbReference>
<reference evidence="4" key="1">
    <citation type="submission" date="2022-11" db="EMBL/GenBank/DDBJ databases">
        <title>Centuries of genome instability and evolution in soft-shell clam transmissible cancer (bioRxiv).</title>
        <authorList>
            <person name="Hart S.F.M."/>
            <person name="Yonemitsu M.A."/>
            <person name="Giersch R.M."/>
            <person name="Beal B.F."/>
            <person name="Arriagada G."/>
            <person name="Davis B.W."/>
            <person name="Ostrander E.A."/>
            <person name="Goff S.P."/>
            <person name="Metzger M.J."/>
        </authorList>
    </citation>
    <scope>NUCLEOTIDE SEQUENCE</scope>
    <source>
        <strain evidence="4">MELC-2E11</strain>
        <tissue evidence="4">Siphon/mantle</tissue>
    </source>
</reference>
<sequence length="1997" mass="216555">MTVIEGEDVTLDCQVLQGNPPPRLLWLQGNDVVRTDEHVKTSEGGRLTIERVQAEHAGDYICLASNAGGNATFIVMLDVQVPPSFEYLTPEDEQINFNILEGDRVVLPCNVEGDPRPRIRMKAPFPSLTTIILSGKTLYKDESPISLTDYHYYIGEDGSLEIYSAEAADTVPPVILGDPNEEYTVVVNETIVLPCAASGIPAPEVTYLFGDHGLTISDVKSEDQAIYECIATNNGGEETKVIVLVVQVPPVIVEHGVTDFDVLKGDEVRLNCESSGDPQPLVEWKKDEQMLVMFDETNGFTLVDSGSIVIGAARVEHSGRYVCIVTNPAGIATRDFTINVQDPPTLPANLSVSREVVEKNPVILHCPASGTPPPIITWYKDGVLISGEQLDVVILEDGSLQLLAADAEDSGSFRCVAENQAGTVSHEVDLKVWVPPKLTGEDHVPGSVEKSTVITGENMTITCPVEGDPKPTITWVKNGYSLTEENLDGRYQISEDGLTLTILDAVVDDTARYKCIAENLAGQTEKNFDVDVYVAPSVDEDSASPEENVVNKDNTLYLDCPVTGIPRPDINLAYIKFFLDRYKNGEIISPQLDQNLRLHADGRRLQIISARVSDTGSYVCVGENLAGTTERKFDVEVQVPAITDQPGEVGKPEVVANRSLTLTCPAYGVPPPEITWWINGLLIAANSSEFRLLKDGWTLEIPVAFSNHTARFTCRATNPAGESEKAFDVNVLFPPVIPRDNLNLNPKVIVNQSVILNCHAEGKPSPDITWYKNGLRLDPALQTRYELMSGGRQLRLKQAKLDDAATFQCVAENKAGSDSVDFNLRSSDLSITCPVTGVPPPEVTWFKDGEPISSEGRADVVITNGGQELTIKNAQEFGNLEKVGPVINSDDADPTPHVLKGGDVVLHCPATGVPPPRISWLKNGQPIDFASNPYYTMEADGKRLAISNADLSDAGLFTCIATNEAGKAPTIDQTGLDLAPTVIKGQDKTLICPATGNPEPAILWLKIGADGRHLLIANASTSDTARYTCVARNAAGQESLSYDMNVFVAPVIDESNVVYFRKVVQNRTIVIECPVSGIPKPEVSWLVNGRPVAEASEVAGLTLTHGGYNLEIPSAQVIHTAVYTFPPVIDRTSLETRLTVIENRTRAIVCPVYGIPTPSIIWFKDKAPLFDWPYPRMTLTNKEQRIEITDAQVEDAGIFTCQATNPAGQVKQDFHLEVHNKDAGVFTCQATNPAGQVKQDFHLEVHIPPSIAESEYVSEISVVRGSVVNLKCKARGVPEPQIAWLMDEEILMFLMQADTIAPTIKGPSGLQNIWVIQNEPLTLDCPAEGVPPPTITWRRQDLFYCTVPPTIEQGPNLIQAVVNTGATLPCESLGLPDPIVSWLKDGYNFPSTGLRHRMRISGTIEFTSVRLEDAGTYKCLATNEAGTASSEMKLDVQVPPRVLGRQPLYIDAVKGEGVVLPCDVTGTPKPAIIWQKGTTGDEVFYILLTSGSDDGKEIIENGSLHIQRTQESDGGTYVCIAQNNAGTAFGQIRLNIFIAPEIPVRETSFIINNGQNIVLPCRATGRPRPKLTWEKDGVTISRSNSFLRILRNGLAIPFARSEDDGTYTCVATNAAGTTSVELRLQVQVPPQIGEASRLLTFTVGETADIPCAAIGIPPPSIRWLKDGRRLDSSAKYDITEFGNLVIRVLPSFLVVPQSTDILSVPTSFSGCSSDNRVPPSFLVVPRITEVLLAHPSVNGRSVYIVYHVRPEDGGVYTCIAQNPAGEAQHNTVVNVKVPPEILTPPGNKAVTIAERVVLACSVGGDPPPEVMWLKDGRQVQLSERIRKLSNGSLVIYRSTSSDAGQYKCVATNDVGSSSGTAMLTIREPPAFSITPVHTRVEQGFNARLDCVGSGEPEPDMTWMMGWEILTKHRRLSILPNNSLLLVAAQQSDSGTLVAAQQSDSGTYRCMASNNLGQSFVDVNITVAVAGPIDKDGKNVVCLVGNEAPKNQPIGGFV</sequence>
<dbReference type="SMART" id="SM00408">
    <property type="entry name" value="IGc2"/>
    <property type="match status" value="19"/>
</dbReference>
<accession>A0ABY7G901</accession>
<dbReference type="SMART" id="SM00406">
    <property type="entry name" value="IGv"/>
    <property type="match status" value="5"/>
</dbReference>
<dbReference type="PANTHER" id="PTHR45080">
    <property type="entry name" value="CONTACTIN 5"/>
    <property type="match status" value="1"/>
</dbReference>
<feature type="domain" description="Ig-like" evidence="3">
    <location>
        <begin position="1779"/>
        <end position="1864"/>
    </location>
</feature>
<dbReference type="InterPro" id="IPR007110">
    <property type="entry name" value="Ig-like_dom"/>
</dbReference>
<dbReference type="InterPro" id="IPR036179">
    <property type="entry name" value="Ig-like_dom_sf"/>
</dbReference>
<feature type="domain" description="Ig-like" evidence="3">
    <location>
        <begin position="249"/>
        <end position="339"/>
    </location>
</feature>
<proteinExistence type="predicted"/>
<feature type="domain" description="Ig-like" evidence="3">
    <location>
        <begin position="1249"/>
        <end position="1347"/>
    </location>
</feature>
<keyword evidence="2" id="KW-1015">Disulfide bond</keyword>
<feature type="domain" description="Ig-like" evidence="3">
    <location>
        <begin position="1630"/>
        <end position="1774"/>
    </location>
</feature>
<feature type="domain" description="Ig-like" evidence="3">
    <location>
        <begin position="1440"/>
        <end position="1535"/>
    </location>
</feature>
<dbReference type="Pfam" id="PF13927">
    <property type="entry name" value="Ig_3"/>
    <property type="match status" value="5"/>
</dbReference>
<feature type="domain" description="Ig-like" evidence="3">
    <location>
        <begin position="1126"/>
        <end position="1217"/>
    </location>
</feature>
<feature type="domain" description="Ig-like" evidence="3">
    <location>
        <begin position="172"/>
        <end position="243"/>
    </location>
</feature>
<keyword evidence="5" id="KW-1185">Reference proteome</keyword>
<feature type="domain" description="Ig-like" evidence="3">
    <location>
        <begin position="1869"/>
        <end position="1965"/>
    </location>
</feature>
<dbReference type="EMBL" id="CP111028">
    <property type="protein sequence ID" value="WAR30600.1"/>
    <property type="molecule type" value="Genomic_DNA"/>
</dbReference>
<dbReference type="InterPro" id="IPR013783">
    <property type="entry name" value="Ig-like_fold"/>
</dbReference>
<feature type="domain" description="Ig-like" evidence="3">
    <location>
        <begin position="885"/>
        <end position="977"/>
    </location>
</feature>
<feature type="domain" description="Ig-like" evidence="3">
    <location>
        <begin position="734"/>
        <end position="825"/>
    </location>
</feature>
<dbReference type="InterPro" id="IPR003599">
    <property type="entry name" value="Ig_sub"/>
</dbReference>
<dbReference type="InterPro" id="IPR013106">
    <property type="entry name" value="Ig_V-set"/>
</dbReference>
<dbReference type="PROSITE" id="PS50835">
    <property type="entry name" value="IG_LIKE"/>
    <property type="match status" value="20"/>
</dbReference>
<evidence type="ECO:0000313" key="5">
    <source>
        <dbReference type="Proteomes" id="UP001164746"/>
    </source>
</evidence>
<dbReference type="InterPro" id="IPR050958">
    <property type="entry name" value="Cell_Adh-Cytoskel_Orgn"/>
</dbReference>
<organism evidence="4 5">
    <name type="scientific">Mya arenaria</name>
    <name type="common">Soft-shell clam</name>
    <dbReference type="NCBI Taxonomy" id="6604"/>
    <lineage>
        <taxon>Eukaryota</taxon>
        <taxon>Metazoa</taxon>
        <taxon>Spiralia</taxon>
        <taxon>Lophotrochozoa</taxon>
        <taxon>Mollusca</taxon>
        <taxon>Bivalvia</taxon>
        <taxon>Autobranchia</taxon>
        <taxon>Heteroconchia</taxon>
        <taxon>Euheterodonta</taxon>
        <taxon>Imparidentia</taxon>
        <taxon>Neoheterodontei</taxon>
        <taxon>Myida</taxon>
        <taxon>Myoidea</taxon>
        <taxon>Myidae</taxon>
        <taxon>Mya</taxon>
    </lineage>
</organism>
<keyword evidence="1" id="KW-0732">Signal</keyword>
<evidence type="ECO:0000259" key="3">
    <source>
        <dbReference type="PROSITE" id="PS50835"/>
    </source>
</evidence>
<feature type="domain" description="Ig-like" evidence="3">
    <location>
        <begin position="1"/>
        <end position="80"/>
    </location>
</feature>
<feature type="domain" description="Ig-like" evidence="3">
    <location>
        <begin position="640"/>
        <end position="730"/>
    </location>
</feature>
<feature type="domain" description="Ig-like" evidence="3">
    <location>
        <begin position="984"/>
        <end position="1041"/>
    </location>
</feature>
<dbReference type="PANTHER" id="PTHR45080:SF8">
    <property type="entry name" value="IG-LIKE DOMAIN-CONTAINING PROTEIN"/>
    <property type="match status" value="1"/>
</dbReference>
<feature type="domain" description="Ig-like" evidence="3">
    <location>
        <begin position="826"/>
        <end position="875"/>
    </location>
</feature>
<feature type="domain" description="Ig-like" evidence="3">
    <location>
        <begin position="1540"/>
        <end position="1625"/>
    </location>
</feature>
<evidence type="ECO:0000256" key="1">
    <source>
        <dbReference type="ARBA" id="ARBA00022729"/>
    </source>
</evidence>
<dbReference type="Proteomes" id="UP001164746">
    <property type="component" value="Chromosome 17"/>
</dbReference>
<dbReference type="SUPFAM" id="SSF48726">
    <property type="entry name" value="Immunoglobulin"/>
    <property type="match status" value="20"/>
</dbReference>